<evidence type="ECO:0000256" key="1">
    <source>
        <dbReference type="SAM" id="MobiDB-lite"/>
    </source>
</evidence>
<feature type="compositionally biased region" description="Low complexity" evidence="1">
    <location>
        <begin position="50"/>
        <end position="61"/>
    </location>
</feature>
<dbReference type="EMBL" id="CP016279">
    <property type="protein sequence ID" value="ANP51072.1"/>
    <property type="molecule type" value="Genomic_DNA"/>
</dbReference>
<feature type="signal peptide" evidence="2">
    <location>
        <begin position="1"/>
        <end position="16"/>
    </location>
</feature>
<sequence length="134" mass="13721">MLGLGLLLFGMLYTHAFDPDSTVSHLTPDAGVLASGTHFPAFVEGGSVASAASESSAGRQSESPHDGDGQQHAGEDCALGHPPQGPDLVVPCLSPLNSEGDEGRMPWSLPVSHSAARDLVAPMTHAADSAVLRI</sequence>
<feature type="compositionally biased region" description="Basic and acidic residues" evidence="1">
    <location>
        <begin position="62"/>
        <end position="75"/>
    </location>
</feature>
<reference evidence="3 4" key="1">
    <citation type="submission" date="2016-06" db="EMBL/GenBank/DDBJ databases">
        <title>Complete genome sequence of Streptomyces griseochromogenes ATCC 14511, the Blasticidin S producer.</title>
        <authorList>
            <person name="Wu L."/>
        </authorList>
    </citation>
    <scope>NUCLEOTIDE SEQUENCE [LARGE SCALE GENOMIC DNA]</scope>
    <source>
        <strain evidence="3 4">ATCC 14511</strain>
    </source>
</reference>
<dbReference type="Proteomes" id="UP000092659">
    <property type="component" value="Chromosome"/>
</dbReference>
<dbReference type="KEGG" id="sgs:AVL59_16860"/>
<evidence type="ECO:0000256" key="2">
    <source>
        <dbReference type="SAM" id="SignalP"/>
    </source>
</evidence>
<evidence type="ECO:0000313" key="4">
    <source>
        <dbReference type="Proteomes" id="UP000092659"/>
    </source>
</evidence>
<accession>A0A1B1AX19</accession>
<feature type="region of interest" description="Disordered" evidence="1">
    <location>
        <begin position="50"/>
        <end position="101"/>
    </location>
</feature>
<name>A0A1B1AX19_9ACTN</name>
<feature type="chain" id="PRO_5039383381" description="Secreted protein" evidence="2">
    <location>
        <begin position="17"/>
        <end position="134"/>
    </location>
</feature>
<protein>
    <recommendedName>
        <fullName evidence="5">Secreted protein</fullName>
    </recommendedName>
</protein>
<dbReference type="AlphaFoldDB" id="A0A1B1AX19"/>
<keyword evidence="2" id="KW-0732">Signal</keyword>
<organism evidence="3 4">
    <name type="scientific">Streptomyces griseochromogenes</name>
    <dbReference type="NCBI Taxonomy" id="68214"/>
    <lineage>
        <taxon>Bacteria</taxon>
        <taxon>Bacillati</taxon>
        <taxon>Actinomycetota</taxon>
        <taxon>Actinomycetes</taxon>
        <taxon>Kitasatosporales</taxon>
        <taxon>Streptomycetaceae</taxon>
        <taxon>Streptomyces</taxon>
    </lineage>
</organism>
<proteinExistence type="predicted"/>
<evidence type="ECO:0008006" key="5">
    <source>
        <dbReference type="Google" id="ProtNLM"/>
    </source>
</evidence>
<gene>
    <name evidence="3" type="ORF">AVL59_16860</name>
</gene>
<evidence type="ECO:0000313" key="3">
    <source>
        <dbReference type="EMBL" id="ANP51072.1"/>
    </source>
</evidence>